<proteinExistence type="predicted"/>
<gene>
    <name evidence="7" type="ORF">J2S74_004032</name>
</gene>
<reference evidence="7 8" key="1">
    <citation type="submission" date="2023-07" db="EMBL/GenBank/DDBJ databases">
        <title>Genomic Encyclopedia of Type Strains, Phase IV (KMG-IV): sequencing the most valuable type-strain genomes for metagenomic binning, comparative biology and taxonomic classification.</title>
        <authorList>
            <person name="Goeker M."/>
        </authorList>
    </citation>
    <scope>NUCLEOTIDE SEQUENCE [LARGE SCALE GENOMIC DNA]</scope>
    <source>
        <strain evidence="7 8">DSM 9768</strain>
    </source>
</reference>
<evidence type="ECO:0000259" key="6">
    <source>
        <dbReference type="Pfam" id="PF00590"/>
    </source>
</evidence>
<keyword evidence="8" id="KW-1185">Reference proteome</keyword>
<evidence type="ECO:0000256" key="3">
    <source>
        <dbReference type="ARBA" id="ARBA00022679"/>
    </source>
</evidence>
<comment type="caution">
    <text evidence="7">The sequence shown here is derived from an EMBL/GenBank/DDBJ whole genome shotgun (WGS) entry which is preliminary data.</text>
</comment>
<keyword evidence="4" id="KW-0949">S-adenosyl-L-methionine</keyword>
<evidence type="ECO:0000256" key="5">
    <source>
        <dbReference type="ARBA" id="ARBA00023244"/>
    </source>
</evidence>
<dbReference type="PANTHER" id="PTHR45790:SF3">
    <property type="entry name" value="S-ADENOSYL-L-METHIONINE-DEPENDENT UROPORPHYRINOGEN III METHYLTRANSFERASE, CHLOROPLASTIC"/>
    <property type="match status" value="1"/>
</dbReference>
<accession>A0ABU0A070</accession>
<dbReference type="CDD" id="cd11642">
    <property type="entry name" value="SUMT"/>
    <property type="match status" value="1"/>
</dbReference>
<dbReference type="GO" id="GO:0004852">
    <property type="term" value="F:uroporphyrinogen-III synthase activity"/>
    <property type="evidence" value="ECO:0007669"/>
    <property type="project" value="UniProtKB-EC"/>
</dbReference>
<dbReference type="InterPro" id="IPR000878">
    <property type="entry name" value="4pyrrol_Mease"/>
</dbReference>
<dbReference type="InterPro" id="IPR003043">
    <property type="entry name" value="Uropor_MeTrfase_CS"/>
</dbReference>
<evidence type="ECO:0000313" key="8">
    <source>
        <dbReference type="Proteomes" id="UP001230005"/>
    </source>
</evidence>
<organism evidence="7 8">
    <name type="scientific">Evansella vedderi</name>
    <dbReference type="NCBI Taxonomy" id="38282"/>
    <lineage>
        <taxon>Bacteria</taxon>
        <taxon>Bacillati</taxon>
        <taxon>Bacillota</taxon>
        <taxon>Bacilli</taxon>
        <taxon>Bacillales</taxon>
        <taxon>Bacillaceae</taxon>
        <taxon>Evansella</taxon>
    </lineage>
</organism>
<protein>
    <recommendedName>
        <fullName evidence="1">uroporphyrinogen-III C-methyltransferase</fullName>
        <ecNumber evidence="1">2.1.1.107</ecNumber>
    </recommendedName>
</protein>
<sequence length="267" mass="29537">MKGRAGKVYFVGAGPGDPKLITVKGAELLAQADVIIYDRLVNLELLNYGKKEAHRIYCGKTPNYPSISQEEINEIIVEHALEGKAVVRLKGGDPTVFGRVGEEASFCLEHGISYEIVPGITSGIAAPTYAGIPLTHREFSSSFAVVTGQKRKDHDPKGDEIRWEGLAKAVDTLVFYMGVKNLPYIRENLLLHGRDQNTPVALVRWGTYDHQETLVGKLHNIVELVEARNFQSPAIIVVGEVVSLREKLAWFEEEGNQEILLKEAMTS</sequence>
<dbReference type="Gene3D" id="3.40.1010.10">
    <property type="entry name" value="Cobalt-precorrin-4 Transmethylase, Domain 1"/>
    <property type="match status" value="1"/>
</dbReference>
<evidence type="ECO:0000256" key="2">
    <source>
        <dbReference type="ARBA" id="ARBA00022603"/>
    </source>
</evidence>
<dbReference type="NCBIfam" id="NF004790">
    <property type="entry name" value="PRK06136.1"/>
    <property type="match status" value="1"/>
</dbReference>
<dbReference type="NCBIfam" id="TIGR01469">
    <property type="entry name" value="cobA_cysG_Cterm"/>
    <property type="match status" value="1"/>
</dbReference>
<dbReference type="InterPro" id="IPR050161">
    <property type="entry name" value="Siro_Cobalamin_biosynth"/>
</dbReference>
<dbReference type="InterPro" id="IPR006366">
    <property type="entry name" value="CobA/CysG_C"/>
</dbReference>
<name>A0ABU0A070_9BACI</name>
<dbReference type="Proteomes" id="UP001230005">
    <property type="component" value="Unassembled WGS sequence"/>
</dbReference>
<dbReference type="InterPro" id="IPR014776">
    <property type="entry name" value="4pyrrole_Mease_sub2"/>
</dbReference>
<keyword evidence="3 7" id="KW-0808">Transferase</keyword>
<dbReference type="InterPro" id="IPR035996">
    <property type="entry name" value="4pyrrol_Methylase_sf"/>
</dbReference>
<feature type="domain" description="Tetrapyrrole methylase" evidence="6">
    <location>
        <begin position="7"/>
        <end position="220"/>
    </location>
</feature>
<keyword evidence="7" id="KW-0456">Lyase</keyword>
<evidence type="ECO:0000256" key="1">
    <source>
        <dbReference type="ARBA" id="ARBA00012162"/>
    </source>
</evidence>
<dbReference type="GO" id="GO:0032259">
    <property type="term" value="P:methylation"/>
    <property type="evidence" value="ECO:0007669"/>
    <property type="project" value="UniProtKB-KW"/>
</dbReference>
<keyword evidence="2 7" id="KW-0489">Methyltransferase</keyword>
<dbReference type="Pfam" id="PF00590">
    <property type="entry name" value="TP_methylase"/>
    <property type="match status" value="1"/>
</dbReference>
<dbReference type="EMBL" id="JAUSUG010000018">
    <property type="protein sequence ID" value="MDQ0256610.1"/>
    <property type="molecule type" value="Genomic_DNA"/>
</dbReference>
<keyword evidence="5" id="KW-0627">Porphyrin biosynthesis</keyword>
<evidence type="ECO:0000313" key="7">
    <source>
        <dbReference type="EMBL" id="MDQ0256610.1"/>
    </source>
</evidence>
<dbReference type="PROSITE" id="PS00839">
    <property type="entry name" value="SUMT_1"/>
    <property type="match status" value="1"/>
</dbReference>
<dbReference type="SUPFAM" id="SSF53790">
    <property type="entry name" value="Tetrapyrrole methylase"/>
    <property type="match status" value="1"/>
</dbReference>
<dbReference type="RefSeq" id="WP_307329019.1">
    <property type="nucleotide sequence ID" value="NZ_JAUSUG010000018.1"/>
</dbReference>
<dbReference type="Gene3D" id="3.30.950.10">
    <property type="entry name" value="Methyltransferase, Cobalt-precorrin-4 Transmethylase, Domain 2"/>
    <property type="match status" value="1"/>
</dbReference>
<evidence type="ECO:0000256" key="4">
    <source>
        <dbReference type="ARBA" id="ARBA00022691"/>
    </source>
</evidence>
<dbReference type="PANTHER" id="PTHR45790">
    <property type="entry name" value="SIROHEME SYNTHASE-RELATED"/>
    <property type="match status" value="1"/>
</dbReference>
<dbReference type="GO" id="GO:0004851">
    <property type="term" value="F:uroporphyrin-III C-methyltransferase activity"/>
    <property type="evidence" value="ECO:0007669"/>
    <property type="project" value="UniProtKB-EC"/>
</dbReference>
<dbReference type="EC" id="2.1.1.107" evidence="1"/>
<dbReference type="InterPro" id="IPR014777">
    <property type="entry name" value="4pyrrole_Mease_sub1"/>
</dbReference>